<evidence type="ECO:0000256" key="7">
    <source>
        <dbReference type="SAM" id="MobiDB-lite"/>
    </source>
</evidence>
<organism evidence="13 14">
    <name type="scientific">Curvularia clavata</name>
    <dbReference type="NCBI Taxonomy" id="95742"/>
    <lineage>
        <taxon>Eukaryota</taxon>
        <taxon>Fungi</taxon>
        <taxon>Dikarya</taxon>
        <taxon>Ascomycota</taxon>
        <taxon>Pezizomycotina</taxon>
        <taxon>Dothideomycetes</taxon>
        <taxon>Pleosporomycetidae</taxon>
        <taxon>Pleosporales</taxon>
        <taxon>Pleosporineae</taxon>
        <taxon>Pleosporaceae</taxon>
        <taxon>Curvularia</taxon>
    </lineage>
</organism>
<keyword evidence="6" id="KW-0175">Coiled coil</keyword>
<evidence type="ECO:0000259" key="10">
    <source>
        <dbReference type="Pfam" id="PF13802"/>
    </source>
</evidence>
<dbReference type="Pfam" id="PF21365">
    <property type="entry name" value="Glyco_hydro_31_3rd"/>
    <property type="match status" value="1"/>
</dbReference>
<sequence>MEEENIMDQLQQHAREGTQSPLFEPERSQSDVPLPSKTATSSGISSHIAKLQAIEVDARAALASWNANTGSTLPAKRPASEVLTDSDDSDDEKDASEVPPFDPAQRRRPKLPLSHPGFQQAERDVKSILEVFKDFLNDAANSGAGGEEAEYLQKQVFKNRNIAYQEEIRFAVTGDTGSGKPATTNALLGDDLTPEGDSGSACTNVVTEFRQKKLTTNIGAVQAEVQFYCREYCVNLVTTWFKEWFSIRQRTIHEEDEVDDHERARKDAALECMNHLFAHRTTPDSLENFMSSSKSLDENSVLNKLIKWTIEIHDQFIVEGDLCVYLTSSTHNDMREQLRPFRTRASNARFRGKPLSFSPWPFVEIIRYYIDSPLLQDGICLADVPGAKDVNMYRVTSAEAYLQQCEKTIVVVDIKRAASDQSFRQHYLDAHRRRHHGSVILVATRSDEINDDGSSTLQLDTIAEKQLAPIEEKLNERNDELQSISNDLEAKKREIKQIKVMIQQGNASERPRYEALLETKKDMMARKKTLVSLIASLEKDCKGIRIACRNRIVARDLNRMYSQNTGDDTGLCVSFCVSNRMYMRHRRGYNSSNPDRVPSMKLEDTQIPDLFNHISGQPSQGKVAVLEHFIQFKIPMLLSIFQMSCSKSTEARVDHITKILDQAIEDLRLKINKMERRCHDTFLKDIVTTLSCPELQDTFDRCAERALEKLARMNAASHRAVVKKKGVYQQKKRNINVDLNKTLLSSVIPTMESVFRNAVEEAPKSFKAHAAQTVRSGINDLNKILKDDPQALAGDAYQLCFGNHLVGYDKNVGLKVEAATKKLRQGLIEVGNNASKFTEKGYFYQAMVPIYEQAEAERPQKRQRLIDVRHNYLVEKIPGLEGPFSEISERAEKDGKEVINDTCSELLTSAISILEEIREAFERQKHRKENDTPEGQRFRKELHDLVAEALRILKGVVTESLEKCKDYNCPGYTASNVVKDDSTLTADLTLAGDACNAYSDDIKNLKLLVEYQTNDRLHVKIYDADLQVFQVQEEVFPRPKHEKASSANTALQFDIKENPFSFQVKRKDSGEVLFDTSSVPMVFEKQYVRLRTTLPDNPNIYGLGEHSDSFRFHTDNYERMFLNGESINIPNNANLYGSHPVYFEHRGGKGTHGVFMLNSSPMQVDVKKTNTSSQYLEYNAVGGIIDLYFLAGSKPADVSKQYADVAGYSAMYPYWTFGFHQCKYGYWDVNMVAEVVANYSTAGIPLEVMWTDIDYMNLRKDFTTDPERFPLTKMRELVSTLHSRDQRYVLILDPGVHAVGDYEPYQSGDEMGVFLKAADGSDMLGVQWPGAVAWPDWFAPKTQEWWTQHIQAQFNPENGIDLDGLWVDMNEASNFCQDPQTCNPRQQAINDGIPPQPANAPRPNTGRPIPGFPASFQPSSSNSSLKARSEESPLLQRSTADVMTSKSAGVVATRQSSDGNMKGFPDRNWFDPAYRINSHLGKISQQTIPMNTTNYDGSWQYDTHNLYGSMMASATRESMLSRRPKLRPFVLTRSTFSGIGRKVAHWFGDNASIWEHYRTSIRQMLAFVSMHQMPMVGSDVCGFNGNADKYMCARWAMLGAFQPFYRNHAELSTIQQEFYQWPIVAEAAKKAIDTRYKLMDYIYTALYYQTQDGTPMINPLFFLYPEDEKTFGIQEQWFYGDSLLISPVTVDYSDTVTFYLPNDLFYDYWTYGKVEGQGQNVTVSNLTYSDIPVHIRGGSVIPHRVNSANTTKALRKEDFFVLVAPDAQGKATGRLYLDDGESLEQSSTSEINFSFDNGKFSASGSFGYGGAAGESVTVSKVVVLGQTKEAATGTFDAGKQTIEVNGPWKMNGEFGFQL</sequence>
<dbReference type="GO" id="GO:0004558">
    <property type="term" value="F:alpha-1,4-glucosidase activity"/>
    <property type="evidence" value="ECO:0007669"/>
    <property type="project" value="UniProtKB-EC"/>
</dbReference>
<dbReference type="EC" id="3.2.1.20" evidence="3"/>
<evidence type="ECO:0000313" key="13">
    <source>
        <dbReference type="EMBL" id="USP81543.1"/>
    </source>
</evidence>
<evidence type="ECO:0000313" key="14">
    <source>
        <dbReference type="Proteomes" id="UP001056012"/>
    </source>
</evidence>
<feature type="domain" description="DUF7605" evidence="12">
    <location>
        <begin position="700"/>
        <end position="858"/>
    </location>
</feature>
<dbReference type="PROSITE" id="PS00129">
    <property type="entry name" value="GLYCOSYL_HYDROL_F31_1"/>
    <property type="match status" value="1"/>
</dbReference>
<dbReference type="InterPro" id="IPR027417">
    <property type="entry name" value="P-loop_NTPase"/>
</dbReference>
<protein>
    <recommendedName>
        <fullName evidence="3">alpha-glucosidase</fullName>
        <ecNumber evidence="3">3.2.1.20</ecNumber>
    </recommendedName>
</protein>
<dbReference type="GO" id="GO:0030246">
    <property type="term" value="F:carbohydrate binding"/>
    <property type="evidence" value="ECO:0007669"/>
    <property type="project" value="InterPro"/>
</dbReference>
<dbReference type="OrthoDB" id="5839090at2759"/>
<dbReference type="Pfam" id="PF00350">
    <property type="entry name" value="Dynamin_N"/>
    <property type="match status" value="1"/>
</dbReference>
<evidence type="ECO:0000256" key="6">
    <source>
        <dbReference type="SAM" id="Coils"/>
    </source>
</evidence>
<keyword evidence="4 13" id="KW-0378">Hydrolase</keyword>
<evidence type="ECO:0000259" key="8">
    <source>
        <dbReference type="Pfam" id="PF00350"/>
    </source>
</evidence>
<dbReference type="InterPro" id="IPR030458">
    <property type="entry name" value="Glyco_hydro_31_AS"/>
</dbReference>
<dbReference type="Gene3D" id="3.40.50.300">
    <property type="entry name" value="P-loop containing nucleotide triphosphate hydrolases"/>
    <property type="match status" value="2"/>
</dbReference>
<evidence type="ECO:0000256" key="4">
    <source>
        <dbReference type="ARBA" id="ARBA00022801"/>
    </source>
</evidence>
<dbReference type="SUPFAM" id="SSF74650">
    <property type="entry name" value="Galactose mutarotase-like"/>
    <property type="match status" value="1"/>
</dbReference>
<evidence type="ECO:0000256" key="2">
    <source>
        <dbReference type="ARBA" id="ARBA00007806"/>
    </source>
</evidence>
<feature type="compositionally biased region" description="Acidic residues" evidence="7">
    <location>
        <begin position="84"/>
        <end position="94"/>
    </location>
</feature>
<dbReference type="Gene3D" id="2.60.40.1180">
    <property type="entry name" value="Golgi alpha-mannosidase II"/>
    <property type="match status" value="2"/>
</dbReference>
<accession>A0A9Q8ZK32</accession>
<dbReference type="InterPro" id="IPR013780">
    <property type="entry name" value="Glyco_hydro_b"/>
</dbReference>
<evidence type="ECO:0000256" key="1">
    <source>
        <dbReference type="ARBA" id="ARBA00001657"/>
    </source>
</evidence>
<dbReference type="InterPro" id="IPR025887">
    <property type="entry name" value="Glyco_hydro_31_N_dom"/>
</dbReference>
<feature type="compositionally biased region" description="Polar residues" evidence="7">
    <location>
        <begin position="1435"/>
        <end position="1459"/>
    </location>
</feature>
<dbReference type="InterPro" id="IPR056024">
    <property type="entry name" value="DUF7605"/>
</dbReference>
<evidence type="ECO:0000256" key="3">
    <source>
        <dbReference type="ARBA" id="ARBA00012741"/>
    </source>
</evidence>
<dbReference type="Pfam" id="PF13802">
    <property type="entry name" value="Gal_mutarotas_2"/>
    <property type="match status" value="1"/>
</dbReference>
<name>A0A9Q8ZK32_CURCL</name>
<dbReference type="InterPro" id="IPR048395">
    <property type="entry name" value="Glyco_hydro_31_C"/>
</dbReference>
<dbReference type="InterPro" id="IPR017853">
    <property type="entry name" value="GH"/>
</dbReference>
<dbReference type="Pfam" id="PF24564">
    <property type="entry name" value="DUF7605"/>
    <property type="match status" value="1"/>
</dbReference>
<evidence type="ECO:0000259" key="9">
    <source>
        <dbReference type="Pfam" id="PF01055"/>
    </source>
</evidence>
<feature type="domain" description="Glycosyl hydrolase family 31 C-terminal" evidence="11">
    <location>
        <begin position="1653"/>
        <end position="1741"/>
    </location>
</feature>
<dbReference type="SUPFAM" id="SSF51011">
    <property type="entry name" value="Glycosyl hydrolase domain"/>
    <property type="match status" value="1"/>
</dbReference>
<dbReference type="InterPro" id="IPR000322">
    <property type="entry name" value="Glyco_hydro_31_TIM"/>
</dbReference>
<reference evidence="13" key="1">
    <citation type="submission" date="2021-12" db="EMBL/GenBank/DDBJ databases">
        <title>Curvularia clavata genome.</title>
        <authorList>
            <person name="Cao Y."/>
        </authorList>
    </citation>
    <scope>NUCLEOTIDE SEQUENCE</scope>
    <source>
        <strain evidence="13">Yc1106</strain>
    </source>
</reference>
<feature type="domain" description="Glycoside hydrolase family 31 N-terminal" evidence="10">
    <location>
        <begin position="1011"/>
        <end position="1165"/>
    </location>
</feature>
<keyword evidence="5" id="KW-0326">Glycosidase</keyword>
<evidence type="ECO:0000256" key="5">
    <source>
        <dbReference type="ARBA" id="ARBA00023295"/>
    </source>
</evidence>
<keyword evidence="14" id="KW-1185">Reference proteome</keyword>
<dbReference type="EMBL" id="CP089280">
    <property type="protein sequence ID" value="USP81543.1"/>
    <property type="molecule type" value="Genomic_DNA"/>
</dbReference>
<evidence type="ECO:0000259" key="12">
    <source>
        <dbReference type="Pfam" id="PF24564"/>
    </source>
</evidence>
<feature type="coiled-coil region" evidence="6">
    <location>
        <begin position="471"/>
        <end position="501"/>
    </location>
</feature>
<dbReference type="Gene3D" id="2.60.40.1760">
    <property type="entry name" value="glycosyl hydrolase (family 31)"/>
    <property type="match status" value="1"/>
</dbReference>
<feature type="compositionally biased region" description="Polar residues" evidence="7">
    <location>
        <begin position="1377"/>
        <end position="1389"/>
    </location>
</feature>
<feature type="region of interest" description="Disordered" evidence="7">
    <location>
        <begin position="1377"/>
        <end position="1464"/>
    </location>
</feature>
<dbReference type="CDD" id="cd14752">
    <property type="entry name" value="GH31_N"/>
    <property type="match status" value="1"/>
</dbReference>
<feature type="region of interest" description="Disordered" evidence="7">
    <location>
        <begin position="66"/>
        <end position="118"/>
    </location>
</feature>
<dbReference type="CDD" id="cd06602">
    <property type="entry name" value="GH31_MGAM_SI_GAA"/>
    <property type="match status" value="1"/>
</dbReference>
<comment type="catalytic activity">
    <reaction evidence="1">
        <text>Hydrolysis of terminal, non-reducing (1-&gt;4)-linked alpha-D-glucose residues with release of alpha-D-glucose.</text>
        <dbReference type="EC" id="3.2.1.20"/>
    </reaction>
</comment>
<dbReference type="InterPro" id="IPR011013">
    <property type="entry name" value="Gal_mutarotase_sf_dom"/>
</dbReference>
<dbReference type="SUPFAM" id="SSF52540">
    <property type="entry name" value="P-loop containing nucleoside triphosphate hydrolases"/>
    <property type="match status" value="1"/>
</dbReference>
<dbReference type="Proteomes" id="UP001056012">
    <property type="component" value="Chromosome 7"/>
</dbReference>
<evidence type="ECO:0000259" key="11">
    <source>
        <dbReference type="Pfam" id="PF21365"/>
    </source>
</evidence>
<dbReference type="GO" id="GO:0005975">
    <property type="term" value="P:carbohydrate metabolic process"/>
    <property type="evidence" value="ECO:0007669"/>
    <property type="project" value="InterPro"/>
</dbReference>
<feature type="compositionally biased region" description="Polar residues" evidence="7">
    <location>
        <begin position="8"/>
        <end position="21"/>
    </location>
</feature>
<dbReference type="Gene3D" id="3.20.20.80">
    <property type="entry name" value="Glycosidases"/>
    <property type="match status" value="2"/>
</dbReference>
<dbReference type="InterPro" id="IPR045063">
    <property type="entry name" value="Dynamin_N"/>
</dbReference>
<feature type="domain" description="Glycoside hydrolase family 31 TIM barrel" evidence="9">
    <location>
        <begin position="1210"/>
        <end position="1645"/>
    </location>
</feature>
<dbReference type="Pfam" id="PF01055">
    <property type="entry name" value="Glyco_hydro_31_2nd"/>
    <property type="match status" value="1"/>
</dbReference>
<dbReference type="PANTHER" id="PTHR22762:SF95">
    <property type="entry name" value="ALPHA_BETA-GLUCOSIDASE AGDC-RELATED"/>
    <property type="match status" value="1"/>
</dbReference>
<feature type="region of interest" description="Disordered" evidence="7">
    <location>
        <begin position="1"/>
        <end position="45"/>
    </location>
</feature>
<comment type="similarity">
    <text evidence="2">Belongs to the glycosyl hydrolase 31 family.</text>
</comment>
<proteinExistence type="inferred from homology"/>
<dbReference type="SUPFAM" id="SSF51445">
    <property type="entry name" value="(Trans)glycosidases"/>
    <property type="match status" value="1"/>
</dbReference>
<gene>
    <name evidence="13" type="ORF">yc1106_08817</name>
</gene>
<dbReference type="VEuPathDB" id="FungiDB:yc1106_08817"/>
<dbReference type="PANTHER" id="PTHR22762">
    <property type="entry name" value="ALPHA-GLUCOSIDASE"/>
    <property type="match status" value="1"/>
</dbReference>
<feature type="domain" description="Dynamin N-terminal" evidence="8">
    <location>
        <begin position="171"/>
        <end position="444"/>
    </location>
</feature>